<dbReference type="Proteomes" id="UP000318711">
    <property type="component" value="Unassembled WGS sequence"/>
</dbReference>
<organism evidence="1 2">
    <name type="scientific">Candidatus Berkelbacteria bacterium Licking1014_2</name>
    <dbReference type="NCBI Taxonomy" id="2017146"/>
    <lineage>
        <taxon>Bacteria</taxon>
        <taxon>Candidatus Berkelbacteria</taxon>
    </lineage>
</organism>
<protein>
    <submittedName>
        <fullName evidence="1">Uncharacterized protein</fullName>
    </submittedName>
</protein>
<sequence>METEIKSQMPKLLGDGTPIRWTKNSAGELMGLTPDGKKVGRELSGGIGFEIELRPSIKETRRLRRPERSEKRPLHLPIGIRWVV</sequence>
<proteinExistence type="predicted"/>
<reference evidence="1 2" key="1">
    <citation type="submission" date="2017-07" db="EMBL/GenBank/DDBJ databases">
        <title>Mechanisms for carbon and nitrogen cycling indicate functional differentiation within the Candidate Phyla Radiation.</title>
        <authorList>
            <person name="Danczak R.E."/>
            <person name="Johnston M.D."/>
            <person name="Kenah C."/>
            <person name="Slattery M."/>
            <person name="Wrighton K.C."/>
            <person name="Wilkins M.J."/>
        </authorList>
    </citation>
    <scope>NUCLEOTIDE SEQUENCE [LARGE SCALE GENOMIC DNA]</scope>
    <source>
        <strain evidence="1">Licking1014_2</strain>
    </source>
</reference>
<accession>A0A554LW82</accession>
<gene>
    <name evidence="1" type="ORF">CEN88_171</name>
</gene>
<evidence type="ECO:0000313" key="2">
    <source>
        <dbReference type="Proteomes" id="UP000318711"/>
    </source>
</evidence>
<name>A0A554LW82_9BACT</name>
<dbReference type="EMBL" id="VMGL01000014">
    <property type="protein sequence ID" value="TSC97117.1"/>
    <property type="molecule type" value="Genomic_DNA"/>
</dbReference>
<dbReference type="AlphaFoldDB" id="A0A554LW82"/>
<comment type="caution">
    <text evidence="1">The sequence shown here is derived from an EMBL/GenBank/DDBJ whole genome shotgun (WGS) entry which is preliminary data.</text>
</comment>
<evidence type="ECO:0000313" key="1">
    <source>
        <dbReference type="EMBL" id="TSC97117.1"/>
    </source>
</evidence>